<comment type="subcellular location">
    <subcellularLocation>
        <location evidence="1">Cell membrane</location>
        <topology evidence="1">Multi-pass membrane protein</topology>
    </subcellularLocation>
</comment>
<feature type="transmembrane region" description="Helical" evidence="6">
    <location>
        <begin position="235"/>
        <end position="254"/>
    </location>
</feature>
<dbReference type="Pfam" id="PF07690">
    <property type="entry name" value="MFS_1"/>
    <property type="match status" value="1"/>
</dbReference>
<dbReference type="Proteomes" id="UP000710815">
    <property type="component" value="Unassembled WGS sequence"/>
</dbReference>
<feature type="transmembrane region" description="Helical" evidence="6">
    <location>
        <begin position="68"/>
        <end position="87"/>
    </location>
</feature>
<protein>
    <submittedName>
        <fullName evidence="8">MFS transporter</fullName>
    </submittedName>
</protein>
<keyword evidence="9" id="KW-1185">Reference proteome</keyword>
<dbReference type="InterPro" id="IPR020846">
    <property type="entry name" value="MFS_dom"/>
</dbReference>
<reference evidence="8 9" key="1">
    <citation type="journal article" date="2021" name="Environ. Microbiol.">
        <title>Genetic insights into the dark matter of the mammalian gut microbiota through targeted genome reconstruction.</title>
        <authorList>
            <person name="Lugli G.A."/>
            <person name="Alessandri G."/>
            <person name="Milani C."/>
            <person name="Viappiani A."/>
            <person name="Fontana F."/>
            <person name="Tarracchini C."/>
            <person name="Mancabelli L."/>
            <person name="Argentini C."/>
            <person name="Ruiz L."/>
            <person name="Margolles A."/>
            <person name="van Sinderen D."/>
            <person name="Turroni F."/>
            <person name="Ventura M."/>
        </authorList>
    </citation>
    <scope>NUCLEOTIDE SEQUENCE [LARGE SCALE GENOMIC DNA]</scope>
    <source>
        <strain evidence="8 9">MA1</strain>
    </source>
</reference>
<feature type="transmembrane region" description="Helical" evidence="6">
    <location>
        <begin position="201"/>
        <end position="220"/>
    </location>
</feature>
<dbReference type="RefSeq" id="WP_241513307.1">
    <property type="nucleotide sequence ID" value="NZ_JAFEJT020000012.1"/>
</dbReference>
<dbReference type="CDD" id="cd17324">
    <property type="entry name" value="MFS_NepI_like"/>
    <property type="match status" value="1"/>
</dbReference>
<feature type="transmembrane region" description="Helical" evidence="6">
    <location>
        <begin position="355"/>
        <end position="378"/>
    </location>
</feature>
<keyword evidence="4 6" id="KW-1133">Transmembrane helix</keyword>
<evidence type="ECO:0000256" key="6">
    <source>
        <dbReference type="SAM" id="Phobius"/>
    </source>
</evidence>
<evidence type="ECO:0000256" key="3">
    <source>
        <dbReference type="ARBA" id="ARBA00022692"/>
    </source>
</evidence>
<evidence type="ECO:0000259" key="7">
    <source>
        <dbReference type="PROSITE" id="PS50850"/>
    </source>
</evidence>
<organism evidence="8 9">
    <name type="scientific">Bifidobacterium amazonense</name>
    <dbReference type="NCBI Taxonomy" id="2809027"/>
    <lineage>
        <taxon>Bacteria</taxon>
        <taxon>Bacillati</taxon>
        <taxon>Actinomycetota</taxon>
        <taxon>Actinomycetes</taxon>
        <taxon>Bifidobacteriales</taxon>
        <taxon>Bifidobacteriaceae</taxon>
        <taxon>Bifidobacterium</taxon>
    </lineage>
</organism>
<evidence type="ECO:0000313" key="8">
    <source>
        <dbReference type="EMBL" id="MCH9275527.1"/>
    </source>
</evidence>
<evidence type="ECO:0000256" key="4">
    <source>
        <dbReference type="ARBA" id="ARBA00022989"/>
    </source>
</evidence>
<feature type="domain" description="Major facilitator superfamily (MFS) profile" evidence="7">
    <location>
        <begin position="1"/>
        <end position="386"/>
    </location>
</feature>
<feature type="transmembrane region" description="Helical" evidence="6">
    <location>
        <begin position="294"/>
        <end position="312"/>
    </location>
</feature>
<keyword evidence="2" id="KW-1003">Cell membrane</keyword>
<evidence type="ECO:0000313" key="9">
    <source>
        <dbReference type="Proteomes" id="UP000710815"/>
    </source>
</evidence>
<dbReference type="SUPFAM" id="SSF103473">
    <property type="entry name" value="MFS general substrate transporter"/>
    <property type="match status" value="1"/>
</dbReference>
<accession>A0ABS9VTV2</accession>
<feature type="transmembrane region" description="Helical" evidence="6">
    <location>
        <begin position="261"/>
        <end position="282"/>
    </location>
</feature>
<comment type="caution">
    <text evidence="8">The sequence shown here is derived from an EMBL/GenBank/DDBJ whole genome shotgun (WGS) entry which is preliminary data.</text>
</comment>
<name>A0ABS9VTV2_9BIFI</name>
<evidence type="ECO:0000256" key="5">
    <source>
        <dbReference type="ARBA" id="ARBA00023136"/>
    </source>
</evidence>
<proteinExistence type="predicted"/>
<keyword evidence="3 6" id="KW-0812">Transmembrane</keyword>
<keyword evidence="5 6" id="KW-0472">Membrane</keyword>
<dbReference type="InterPro" id="IPR011701">
    <property type="entry name" value="MFS"/>
</dbReference>
<feature type="transmembrane region" description="Helical" evidence="6">
    <location>
        <begin position="93"/>
        <end position="115"/>
    </location>
</feature>
<evidence type="ECO:0000256" key="2">
    <source>
        <dbReference type="ARBA" id="ARBA00022475"/>
    </source>
</evidence>
<dbReference type="InterPro" id="IPR050189">
    <property type="entry name" value="MFS_Efflux_Transporters"/>
</dbReference>
<reference evidence="8 9" key="2">
    <citation type="journal article" date="2021" name="Syst. Appl. Microbiol.">
        <title>Phylogenetic classification of ten novel species belonging to the genus Bifidobacterium comprising B. phasiani sp. nov., B. pongonis sp. nov., B. saguinibicoloris sp. nov., B. colobi sp. nov., B. simiiventris sp. nov., B. santillanense sp. nov., B. miconis sp. nov., B. amazonense sp. nov., B. pluvialisilvae sp. nov., and B. miconisargentati sp. nov.</title>
        <authorList>
            <person name="Lugli G.A."/>
            <person name="Calvete-Torre I."/>
            <person name="Alessandri G."/>
            <person name="Milani C."/>
            <person name="Turroni F."/>
            <person name="Laiolo P."/>
            <person name="Ossiprandi M.C."/>
            <person name="Margolles A."/>
            <person name="Ruiz L."/>
            <person name="Ventura M."/>
        </authorList>
    </citation>
    <scope>NUCLEOTIDE SEQUENCE [LARGE SCALE GENOMIC DNA]</scope>
    <source>
        <strain evidence="8 9">MA1</strain>
    </source>
</reference>
<dbReference type="PANTHER" id="PTHR43124">
    <property type="entry name" value="PURINE EFFLUX PUMP PBUE"/>
    <property type="match status" value="1"/>
</dbReference>
<sequence>MKKSLLAIAAGAFVLGAAEFVMMGILPQTAAAMAVSIPTAGHFISAYAIGVCFGVTMLVFGRKTSPKHLVILFMALALAGNALSAAAPNAMVLVVARFIAGLPHGAFFGTGTVIAKALADKGREGKAVSVMVTGQTLANMLGVPAGTLLAEYLDWRLAFVILALGAGVTIALTVAWMPLIPAVPDAGLAGQFRFLAKPGPWLVLGAVFVGNSGVFCWWSYVSPWLQKTGGYDSRLIPLLMMLAGFGMVVGGLAGGHLADRWLHSVTAAVGQSISAVGLLLVFVTPGNPATCALLTFWIAFGLFFINGPQMLLMAEAGKGGGELIGGAAVQIAFNGGNAVGSLVGGMALNLSGMDYHVIGLAGMPFTVVAVLLLTAFALRFERRSAR</sequence>
<dbReference type="PANTHER" id="PTHR43124:SF6">
    <property type="entry name" value="TRANSPORTER ARAJ-RELATED"/>
    <property type="match status" value="1"/>
</dbReference>
<evidence type="ECO:0000256" key="1">
    <source>
        <dbReference type="ARBA" id="ARBA00004651"/>
    </source>
</evidence>
<feature type="transmembrane region" description="Helical" evidence="6">
    <location>
        <begin position="44"/>
        <end position="61"/>
    </location>
</feature>
<dbReference type="InterPro" id="IPR036259">
    <property type="entry name" value="MFS_trans_sf"/>
</dbReference>
<gene>
    <name evidence="8" type="ORF">JS533_004445</name>
</gene>
<dbReference type="Gene3D" id="1.20.1250.20">
    <property type="entry name" value="MFS general substrate transporter like domains"/>
    <property type="match status" value="2"/>
</dbReference>
<dbReference type="PROSITE" id="PS50850">
    <property type="entry name" value="MFS"/>
    <property type="match status" value="1"/>
</dbReference>
<dbReference type="EMBL" id="JAFEJT020000012">
    <property type="protein sequence ID" value="MCH9275527.1"/>
    <property type="molecule type" value="Genomic_DNA"/>
</dbReference>
<feature type="transmembrane region" description="Helical" evidence="6">
    <location>
        <begin position="155"/>
        <end position="180"/>
    </location>
</feature>